<dbReference type="Proteomes" id="UP000271003">
    <property type="component" value="Chromosome"/>
</dbReference>
<dbReference type="CDD" id="cd02908">
    <property type="entry name" value="Macro_OAADPr_deacetylase"/>
    <property type="match status" value="1"/>
</dbReference>
<dbReference type="PANTHER" id="PTHR11106:SF27">
    <property type="entry name" value="MACRO DOMAIN-CONTAINING PROTEIN"/>
    <property type="match status" value="1"/>
</dbReference>
<keyword evidence="3" id="KW-1185">Reference proteome</keyword>
<proteinExistence type="predicted"/>
<reference evidence="2 3" key="1">
    <citation type="journal article" date="2018" name="Int. J. Syst. Evol. Microbiol.">
        <title>Mesosutterella multiformis gen. nov., sp. nov., a member of the family Sutterellaceae and Sutterella megalosphaeroides sp. nov., isolated from human faeces.</title>
        <authorList>
            <person name="Sakamoto M."/>
            <person name="Ikeyama N."/>
            <person name="Kunihiro T."/>
            <person name="Iino T."/>
            <person name="Yuki M."/>
            <person name="Ohkuma M."/>
        </authorList>
    </citation>
    <scope>NUCLEOTIDE SEQUENCE [LARGE SCALE GENOMIC DNA]</scope>
    <source>
        <strain evidence="2 3">6FBBBH3</strain>
    </source>
</reference>
<name>A0A2Z6IB57_9BURK</name>
<dbReference type="PROSITE" id="PS51154">
    <property type="entry name" value="MACRO"/>
    <property type="match status" value="1"/>
</dbReference>
<dbReference type="AlphaFoldDB" id="A0A2Z6IB57"/>
<dbReference type="PANTHER" id="PTHR11106">
    <property type="entry name" value="GANGLIOSIDE INDUCED DIFFERENTIATION ASSOCIATED PROTEIN 2-RELATED"/>
    <property type="match status" value="1"/>
</dbReference>
<dbReference type="Pfam" id="PF01661">
    <property type="entry name" value="Macro"/>
    <property type="match status" value="1"/>
</dbReference>
<gene>
    <name evidence="2" type="ORF">SUTMEG_10510</name>
</gene>
<dbReference type="SUPFAM" id="SSF52949">
    <property type="entry name" value="Macro domain-like"/>
    <property type="match status" value="1"/>
</dbReference>
<dbReference type="InterPro" id="IPR043472">
    <property type="entry name" value="Macro_dom-like"/>
</dbReference>
<evidence type="ECO:0000259" key="1">
    <source>
        <dbReference type="PROSITE" id="PS51154"/>
    </source>
</evidence>
<dbReference type="RefSeq" id="WP_120176793.1">
    <property type="nucleotide sequence ID" value="NZ_AP018786.1"/>
</dbReference>
<dbReference type="OrthoDB" id="6194521at2"/>
<dbReference type="InterPro" id="IPR002589">
    <property type="entry name" value="Macro_dom"/>
</dbReference>
<feature type="domain" description="Macro" evidence="1">
    <location>
        <begin position="1"/>
        <end position="166"/>
    </location>
</feature>
<dbReference type="Gene3D" id="3.40.220.10">
    <property type="entry name" value="Leucine Aminopeptidase, subunit E, domain 1"/>
    <property type="match status" value="1"/>
</dbReference>
<evidence type="ECO:0000313" key="3">
    <source>
        <dbReference type="Proteomes" id="UP000271003"/>
    </source>
</evidence>
<sequence>MPNLHLIVADITTLHVDAVVSAANRTLLSAGGVGGAIHRAAGPKLRALCETLGPIEYGECVMTPGFELPARFVIHAAGPVWRGGDWEEEARLASCYRRALDLATEANLASVAFPCISTGAYAFPNELAACIAVETVRAHPFAGDVKFVIAREIDLKAYEAAWPTELPFSVEGLD</sequence>
<dbReference type="KEGG" id="sutt:SUTMEG_10510"/>
<accession>A0A2Z6IB57</accession>
<dbReference type="EMBL" id="AP018786">
    <property type="protein sequence ID" value="BBF23160.1"/>
    <property type="molecule type" value="Genomic_DNA"/>
</dbReference>
<evidence type="ECO:0000313" key="2">
    <source>
        <dbReference type="EMBL" id="BBF23160.1"/>
    </source>
</evidence>
<organism evidence="2 3">
    <name type="scientific">Sutterella megalosphaeroides</name>
    <dbReference type="NCBI Taxonomy" id="2494234"/>
    <lineage>
        <taxon>Bacteria</taxon>
        <taxon>Pseudomonadati</taxon>
        <taxon>Pseudomonadota</taxon>
        <taxon>Betaproteobacteria</taxon>
        <taxon>Burkholderiales</taxon>
        <taxon>Sutterellaceae</taxon>
        <taxon>Sutterella</taxon>
    </lineage>
</organism>
<dbReference type="SMART" id="SM00506">
    <property type="entry name" value="A1pp"/>
    <property type="match status" value="1"/>
</dbReference>
<protein>
    <submittedName>
        <fullName evidence="2">Macro domain-containing protein</fullName>
    </submittedName>
</protein>